<comment type="caution">
    <text evidence="2">The sequence shown here is derived from an EMBL/GenBank/DDBJ whole genome shotgun (WGS) entry which is preliminary data.</text>
</comment>
<dbReference type="Gene3D" id="3.40.50.150">
    <property type="entry name" value="Vaccinia Virus protein VP39"/>
    <property type="match status" value="1"/>
</dbReference>
<organism evidence="2">
    <name type="scientific">marine sediment metagenome</name>
    <dbReference type="NCBI Taxonomy" id="412755"/>
    <lineage>
        <taxon>unclassified sequences</taxon>
        <taxon>metagenomes</taxon>
        <taxon>ecological metagenomes</taxon>
    </lineage>
</organism>
<evidence type="ECO:0000259" key="1">
    <source>
        <dbReference type="Pfam" id="PF13649"/>
    </source>
</evidence>
<dbReference type="CDD" id="cd02440">
    <property type="entry name" value="AdoMet_MTases"/>
    <property type="match status" value="1"/>
</dbReference>
<reference evidence="2" key="1">
    <citation type="journal article" date="2014" name="Front. Microbiol.">
        <title>High frequency of phylogenetically diverse reductive dehalogenase-homologous genes in deep subseafloor sedimentary metagenomes.</title>
        <authorList>
            <person name="Kawai M."/>
            <person name="Futagami T."/>
            <person name="Toyoda A."/>
            <person name="Takaki Y."/>
            <person name="Nishi S."/>
            <person name="Hori S."/>
            <person name="Arai W."/>
            <person name="Tsubouchi T."/>
            <person name="Morono Y."/>
            <person name="Uchiyama I."/>
            <person name="Ito T."/>
            <person name="Fujiyama A."/>
            <person name="Inagaki F."/>
            <person name="Takami H."/>
        </authorList>
    </citation>
    <scope>NUCLEOTIDE SEQUENCE</scope>
    <source>
        <strain evidence="2">Expedition CK06-06</strain>
    </source>
</reference>
<dbReference type="EMBL" id="BARU01040134">
    <property type="protein sequence ID" value="GAH88326.1"/>
    <property type="molecule type" value="Genomic_DNA"/>
</dbReference>
<protein>
    <recommendedName>
        <fullName evidence="1">Methyltransferase domain-containing protein</fullName>
    </recommendedName>
</protein>
<dbReference type="InterPro" id="IPR029063">
    <property type="entry name" value="SAM-dependent_MTases_sf"/>
</dbReference>
<dbReference type="SUPFAM" id="SSF53335">
    <property type="entry name" value="S-adenosyl-L-methionine-dependent methyltransferases"/>
    <property type="match status" value="1"/>
</dbReference>
<dbReference type="PANTHER" id="PTHR43591">
    <property type="entry name" value="METHYLTRANSFERASE"/>
    <property type="match status" value="1"/>
</dbReference>
<name>X1J0U0_9ZZZZ</name>
<feature type="domain" description="Methyltransferase" evidence="1">
    <location>
        <begin position="3"/>
        <end position="89"/>
    </location>
</feature>
<sequence length="220" mass="23952">TGMPGLYVAPHVGGLVGLDASPNMVAAARENADNLACGNATYVVGDAQDLPFSDGEFDGVTLMGSLGSMDCAAAEAVMRESGRVLEAGGMLAIEDYDWQAFMEDRPLTAGRIWQNERGVTLEVVERTLDPHGERHTRYVVARDTPSDRRLRQEFGDARPAPTDLRLADLRPEDVVDAYYDEVTRFDAGTLRELAIAHGFGDVQVQTFDVFGPSLFLTARK</sequence>
<accession>X1J0U0</accession>
<proteinExistence type="predicted"/>
<feature type="non-terminal residue" evidence="2">
    <location>
        <position position="1"/>
    </location>
</feature>
<evidence type="ECO:0000313" key="2">
    <source>
        <dbReference type="EMBL" id="GAH88326.1"/>
    </source>
</evidence>
<gene>
    <name evidence="2" type="ORF">S03H2_62100</name>
</gene>
<dbReference type="InterPro" id="IPR041698">
    <property type="entry name" value="Methyltransf_25"/>
</dbReference>
<dbReference type="Pfam" id="PF13649">
    <property type="entry name" value="Methyltransf_25"/>
    <property type="match status" value="1"/>
</dbReference>
<dbReference type="AlphaFoldDB" id="X1J0U0"/>